<gene>
    <name evidence="3" type="ORF">GC101_21425</name>
</gene>
<evidence type="ECO:0000313" key="3">
    <source>
        <dbReference type="EMBL" id="NOU81427.1"/>
    </source>
</evidence>
<sequence>MIPESIRQRVFIELGCPPEAVKLLGGYNDNVFELERAGAENIVVKILDHSVVPKEQILPEMEWLNYLQESEVSAIRPLCLESGKYIYPVSEPFYYILFHKVKGTHVNREDKTVWNPLLFEHWGEAMGRLHSCARSYQAVHPYSHMQENIILLAERIETDPLLSQKWKVYQEEFSRLGTSGNEFGLIHGDLHPHNFLVHDGSLTVIDFGDAEYHWFAYDIAIAVYHMAQTVPEGAGKKDAVLAFYHAFMKGYRRGNTDTGFMAQIGYFIDYRHLYSYTYHMVHTDPGALREGQKAYLARMRRTIEAGEPCLGFRLL</sequence>
<dbReference type="RefSeq" id="WP_171718902.1">
    <property type="nucleotide sequence ID" value="NZ_WHOB01000062.1"/>
</dbReference>
<accession>A0ABX1YKF0</accession>
<dbReference type="EMBL" id="WHOB01000062">
    <property type="protein sequence ID" value="NOU81427.1"/>
    <property type="molecule type" value="Genomic_DNA"/>
</dbReference>
<organism evidence="3 4">
    <name type="scientific">Paenibacillus phytohabitans</name>
    <dbReference type="NCBI Taxonomy" id="2654978"/>
    <lineage>
        <taxon>Bacteria</taxon>
        <taxon>Bacillati</taxon>
        <taxon>Bacillota</taxon>
        <taxon>Bacilli</taxon>
        <taxon>Bacillales</taxon>
        <taxon>Paenibacillaceae</taxon>
        <taxon>Paenibacillus</taxon>
    </lineage>
</organism>
<protein>
    <submittedName>
        <fullName evidence="3">Phosphotransferase</fullName>
    </submittedName>
</protein>
<dbReference type="Gene3D" id="3.90.1200.10">
    <property type="match status" value="1"/>
</dbReference>
<name>A0ABX1YKF0_9BACL</name>
<comment type="caution">
    <text evidence="3">The sequence shown here is derived from an EMBL/GenBank/DDBJ whole genome shotgun (WGS) entry which is preliminary data.</text>
</comment>
<dbReference type="Proteomes" id="UP000596857">
    <property type="component" value="Unassembled WGS sequence"/>
</dbReference>
<dbReference type="PANTHER" id="PTHR21064:SF6">
    <property type="entry name" value="AMINOGLYCOSIDE PHOSPHOTRANSFERASE DOMAIN-CONTAINING PROTEIN"/>
    <property type="match status" value="1"/>
</dbReference>
<dbReference type="SUPFAM" id="SSF56112">
    <property type="entry name" value="Protein kinase-like (PK-like)"/>
    <property type="match status" value="1"/>
</dbReference>
<evidence type="ECO:0000256" key="1">
    <source>
        <dbReference type="ARBA" id="ARBA00038240"/>
    </source>
</evidence>
<evidence type="ECO:0000259" key="2">
    <source>
        <dbReference type="Pfam" id="PF01636"/>
    </source>
</evidence>
<feature type="domain" description="Aminoglycoside phosphotransferase" evidence="2">
    <location>
        <begin position="23"/>
        <end position="246"/>
    </location>
</feature>
<dbReference type="PANTHER" id="PTHR21064">
    <property type="entry name" value="AMINOGLYCOSIDE PHOSPHOTRANSFERASE DOMAIN-CONTAINING PROTEIN-RELATED"/>
    <property type="match status" value="1"/>
</dbReference>
<comment type="similarity">
    <text evidence="1">Belongs to the pseudomonas-type ThrB family.</text>
</comment>
<dbReference type="InterPro" id="IPR002575">
    <property type="entry name" value="Aminoglycoside_PTrfase"/>
</dbReference>
<evidence type="ECO:0000313" key="4">
    <source>
        <dbReference type="Proteomes" id="UP000596857"/>
    </source>
</evidence>
<dbReference type="InterPro" id="IPR050249">
    <property type="entry name" value="Pseudomonas-type_ThrB"/>
</dbReference>
<keyword evidence="4" id="KW-1185">Reference proteome</keyword>
<dbReference type="Pfam" id="PF01636">
    <property type="entry name" value="APH"/>
    <property type="match status" value="1"/>
</dbReference>
<proteinExistence type="inferred from homology"/>
<dbReference type="InterPro" id="IPR011009">
    <property type="entry name" value="Kinase-like_dom_sf"/>
</dbReference>
<reference evidence="3 4" key="1">
    <citation type="submission" date="2019-10" db="EMBL/GenBank/DDBJ databases">
        <title>Description of Paenibacillus terricola sp. nov.</title>
        <authorList>
            <person name="Carlier A."/>
            <person name="Qi S."/>
        </authorList>
    </citation>
    <scope>NUCLEOTIDE SEQUENCE [LARGE SCALE GENOMIC DNA]</scope>
    <source>
        <strain evidence="3 4">LMG 31459</strain>
    </source>
</reference>